<accession>A0A6A6Z1C8</accession>
<name>A0A6A6Z1C8_9PEZI</name>
<evidence type="ECO:0000256" key="1">
    <source>
        <dbReference type="SAM" id="MobiDB-lite"/>
    </source>
</evidence>
<protein>
    <submittedName>
        <fullName evidence="2 4">Uncharacterized protein</fullName>
    </submittedName>
</protein>
<keyword evidence="3" id="KW-1185">Reference proteome</keyword>
<dbReference type="Proteomes" id="UP000504636">
    <property type="component" value="Unplaced"/>
</dbReference>
<feature type="region of interest" description="Disordered" evidence="1">
    <location>
        <begin position="263"/>
        <end position="288"/>
    </location>
</feature>
<evidence type="ECO:0000313" key="4">
    <source>
        <dbReference type="RefSeq" id="XP_033581493.1"/>
    </source>
</evidence>
<evidence type="ECO:0000313" key="2">
    <source>
        <dbReference type="EMBL" id="KAF2814529.1"/>
    </source>
</evidence>
<feature type="region of interest" description="Disordered" evidence="1">
    <location>
        <begin position="220"/>
        <end position="240"/>
    </location>
</feature>
<dbReference type="EMBL" id="MU003694">
    <property type="protein sequence ID" value="KAF2814529.1"/>
    <property type="molecule type" value="Genomic_DNA"/>
</dbReference>
<feature type="region of interest" description="Disordered" evidence="1">
    <location>
        <begin position="159"/>
        <end position="178"/>
    </location>
</feature>
<gene>
    <name evidence="2 4" type="ORF">BDZ99DRAFT_471946</name>
</gene>
<reference evidence="2 4" key="1">
    <citation type="journal article" date="2020" name="Stud. Mycol.">
        <title>101 Dothideomycetes genomes: a test case for predicting lifestyles and emergence of pathogens.</title>
        <authorList>
            <person name="Haridas S."/>
            <person name="Albert R."/>
            <person name="Binder M."/>
            <person name="Bloem J."/>
            <person name="Labutti K."/>
            <person name="Salamov A."/>
            <person name="Andreopoulos B."/>
            <person name="Baker S."/>
            <person name="Barry K."/>
            <person name="Bills G."/>
            <person name="Bluhm B."/>
            <person name="Cannon C."/>
            <person name="Castanera R."/>
            <person name="Culley D."/>
            <person name="Daum C."/>
            <person name="Ezra D."/>
            <person name="Gonzalez J."/>
            <person name="Henrissat B."/>
            <person name="Kuo A."/>
            <person name="Liang C."/>
            <person name="Lipzen A."/>
            <person name="Lutzoni F."/>
            <person name="Magnuson J."/>
            <person name="Mondo S."/>
            <person name="Nolan M."/>
            <person name="Ohm R."/>
            <person name="Pangilinan J."/>
            <person name="Park H.-J."/>
            <person name="Ramirez L."/>
            <person name="Alfaro M."/>
            <person name="Sun H."/>
            <person name="Tritt A."/>
            <person name="Yoshinaga Y."/>
            <person name="Zwiers L.-H."/>
            <person name="Turgeon B."/>
            <person name="Goodwin S."/>
            <person name="Spatafora J."/>
            <person name="Crous P."/>
            <person name="Grigoriev I."/>
        </authorList>
    </citation>
    <scope>NUCLEOTIDE SEQUENCE</scope>
    <source>
        <strain evidence="2 4">CBS 304.34</strain>
    </source>
</reference>
<sequence>MDLKRKVSVINIPQAVDYVDCSAPPNEAGLPVCLNRPQGGTPGSDGGAGFQTALRTRLRQTAVPQRGEGAYMAEEPDPKAARRVLWKVFMYLCNGEYKAIHPRRQTLQISPTHTGDHVSSAIRACVSRAYRVAVASISQHRGAASAWLSIVKRRGSVVRPGRSQPYQPARWGSRRPPREPLAAPLRWGGRGLILSAIQRHGWGLAAQHLCMRRRSLYGDAEPHPRPKYPQTGASPSLAQPAAREERAACRCCAEATHGAPIRFPCRLSTKRQKTPSGAAPLSSFSPPD</sequence>
<organism evidence="2">
    <name type="scientific">Mytilinidion resinicola</name>
    <dbReference type="NCBI Taxonomy" id="574789"/>
    <lineage>
        <taxon>Eukaryota</taxon>
        <taxon>Fungi</taxon>
        <taxon>Dikarya</taxon>
        <taxon>Ascomycota</taxon>
        <taxon>Pezizomycotina</taxon>
        <taxon>Dothideomycetes</taxon>
        <taxon>Pleosporomycetidae</taxon>
        <taxon>Mytilinidiales</taxon>
        <taxon>Mytilinidiaceae</taxon>
        <taxon>Mytilinidion</taxon>
    </lineage>
</organism>
<reference evidence="4" key="3">
    <citation type="submission" date="2025-04" db="UniProtKB">
        <authorList>
            <consortium name="RefSeq"/>
        </authorList>
    </citation>
    <scope>IDENTIFICATION</scope>
    <source>
        <strain evidence="4">CBS 304.34</strain>
    </source>
</reference>
<reference evidence="4" key="2">
    <citation type="submission" date="2020-04" db="EMBL/GenBank/DDBJ databases">
        <authorList>
            <consortium name="NCBI Genome Project"/>
        </authorList>
    </citation>
    <scope>NUCLEOTIDE SEQUENCE</scope>
    <source>
        <strain evidence="4">CBS 304.34</strain>
    </source>
</reference>
<proteinExistence type="predicted"/>
<dbReference type="RefSeq" id="XP_033581493.1">
    <property type="nucleotide sequence ID" value="XM_033721751.1"/>
</dbReference>
<dbReference type="AlphaFoldDB" id="A0A6A6Z1C8"/>
<evidence type="ECO:0000313" key="3">
    <source>
        <dbReference type="Proteomes" id="UP000504636"/>
    </source>
</evidence>
<dbReference type="GeneID" id="54462644"/>